<keyword evidence="1" id="KW-1133">Transmembrane helix</keyword>
<name>A0A2S5RHI7_9MOLU</name>
<proteinExistence type="predicted"/>
<feature type="transmembrane region" description="Helical" evidence="1">
    <location>
        <begin position="6"/>
        <end position="25"/>
    </location>
</feature>
<gene>
    <name evidence="2" type="ORF">MCORR_v1c04270</name>
</gene>
<keyword evidence="1" id="KW-0812">Transmembrane</keyword>
<reference evidence="2 3" key="1">
    <citation type="submission" date="2017-11" db="EMBL/GenBank/DDBJ databases">
        <title>Genome sequence of Mesoplasma corruscae ELCA-2 (ATCC 49579).</title>
        <authorList>
            <person name="Lo W.-S."/>
            <person name="Kuo C.-H."/>
        </authorList>
    </citation>
    <scope>NUCLEOTIDE SEQUENCE [LARGE SCALE GENOMIC DNA]</scope>
    <source>
        <strain evidence="2 3">ELCA-2</strain>
    </source>
</reference>
<comment type="caution">
    <text evidence="2">The sequence shown here is derived from an EMBL/GenBank/DDBJ whole genome shotgun (WGS) entry which is preliminary data.</text>
</comment>
<protein>
    <submittedName>
        <fullName evidence="2">Uncharacterized protein</fullName>
    </submittedName>
</protein>
<dbReference type="AlphaFoldDB" id="A0A2S5RHI7"/>
<dbReference type="EMBL" id="PHNF01000001">
    <property type="protein sequence ID" value="PPE06796.1"/>
    <property type="molecule type" value="Genomic_DNA"/>
</dbReference>
<feature type="transmembrane region" description="Helical" evidence="1">
    <location>
        <begin position="37"/>
        <end position="64"/>
    </location>
</feature>
<feature type="transmembrane region" description="Helical" evidence="1">
    <location>
        <begin position="70"/>
        <end position="94"/>
    </location>
</feature>
<accession>A0A2S5RHI7</accession>
<feature type="transmembrane region" description="Helical" evidence="1">
    <location>
        <begin position="115"/>
        <end position="135"/>
    </location>
</feature>
<dbReference type="Proteomes" id="UP000239785">
    <property type="component" value="Unassembled WGS sequence"/>
</dbReference>
<organism evidence="2 3">
    <name type="scientific">Mesoplasma corruscae</name>
    <dbReference type="NCBI Taxonomy" id="216874"/>
    <lineage>
        <taxon>Bacteria</taxon>
        <taxon>Bacillati</taxon>
        <taxon>Mycoplasmatota</taxon>
        <taxon>Mollicutes</taxon>
        <taxon>Entomoplasmatales</taxon>
        <taxon>Entomoplasmataceae</taxon>
        <taxon>Mesoplasma</taxon>
    </lineage>
</organism>
<sequence>MFLLVVFFAPIMMSIIVLIPINSFILSKRNFEESKIYFVSVMLLDAFITFWLLIWIGLIALFLYKHEAFYLFYQYIIIITILYILKALNIVFCYTQSKKIKIFEANIIANSKVQIWLFLFLIPFANIIWIFRILFSMVSQEKNKETVNKV</sequence>
<evidence type="ECO:0000313" key="2">
    <source>
        <dbReference type="EMBL" id="PPE06796.1"/>
    </source>
</evidence>
<keyword evidence="3" id="KW-1185">Reference proteome</keyword>
<keyword evidence="1" id="KW-0472">Membrane</keyword>
<dbReference type="RefSeq" id="WP_104207956.1">
    <property type="nucleotide sequence ID" value="NZ_PHNF01000001.1"/>
</dbReference>
<evidence type="ECO:0000313" key="3">
    <source>
        <dbReference type="Proteomes" id="UP000239785"/>
    </source>
</evidence>
<evidence type="ECO:0000256" key="1">
    <source>
        <dbReference type="SAM" id="Phobius"/>
    </source>
</evidence>